<evidence type="ECO:0000313" key="2">
    <source>
        <dbReference type="Ensembl" id="ENSMODP00000056498.1"/>
    </source>
</evidence>
<reference evidence="2 3" key="1">
    <citation type="journal article" date="2007" name="Nature">
        <title>Genome of the marsupial Monodelphis domestica reveals innovation in non-coding sequences.</title>
        <authorList>
            <person name="Mikkelsen T.S."/>
            <person name="Wakefield M.J."/>
            <person name="Aken B."/>
            <person name="Amemiya C.T."/>
            <person name="Chang J.L."/>
            <person name="Duke S."/>
            <person name="Garber M."/>
            <person name="Gentles A.J."/>
            <person name="Goodstadt L."/>
            <person name="Heger A."/>
            <person name="Jurka J."/>
            <person name="Kamal M."/>
            <person name="Mauceli E."/>
            <person name="Searle S.M."/>
            <person name="Sharpe T."/>
            <person name="Baker M.L."/>
            <person name="Batzer M.A."/>
            <person name="Benos P.V."/>
            <person name="Belov K."/>
            <person name="Clamp M."/>
            <person name="Cook A."/>
            <person name="Cuff J."/>
            <person name="Das R."/>
            <person name="Davidow L."/>
            <person name="Deakin J.E."/>
            <person name="Fazzari M.J."/>
            <person name="Glass J.L."/>
            <person name="Grabherr M."/>
            <person name="Greally J.M."/>
            <person name="Gu W."/>
            <person name="Hore T.A."/>
            <person name="Huttley G.A."/>
            <person name="Kleber M."/>
            <person name="Jirtle R.L."/>
            <person name="Koina E."/>
            <person name="Lee J.T."/>
            <person name="Mahony S."/>
            <person name="Marra M.A."/>
            <person name="Miller R.D."/>
            <person name="Nicholls R.D."/>
            <person name="Oda M."/>
            <person name="Papenfuss A.T."/>
            <person name="Parra Z.E."/>
            <person name="Pollock D.D."/>
            <person name="Ray D.A."/>
            <person name="Schein J.E."/>
            <person name="Speed T.P."/>
            <person name="Thompson K."/>
            <person name="VandeBerg J.L."/>
            <person name="Wade C.M."/>
            <person name="Walker J.A."/>
            <person name="Waters P.D."/>
            <person name="Webber C."/>
            <person name="Weidman J.R."/>
            <person name="Xie X."/>
            <person name="Zody M.C."/>
            <person name="Baldwin J."/>
            <person name="Abdouelleil A."/>
            <person name="Abdulkadir J."/>
            <person name="Abebe A."/>
            <person name="Abera B."/>
            <person name="Abreu J."/>
            <person name="Acer S.C."/>
            <person name="Aftuck L."/>
            <person name="Alexander A."/>
            <person name="An P."/>
            <person name="Anderson E."/>
            <person name="Anderson S."/>
            <person name="Arachi H."/>
            <person name="Azer M."/>
            <person name="Bachantsang P."/>
            <person name="Barry A."/>
            <person name="Bayul T."/>
            <person name="Berlin A."/>
            <person name="Bessette D."/>
            <person name="Bloom T."/>
            <person name="Bloom T."/>
            <person name="Boguslavskiy L."/>
            <person name="Bonnet C."/>
            <person name="Boukhgalter B."/>
            <person name="Bourzgui I."/>
            <person name="Brown A."/>
            <person name="Cahill P."/>
            <person name="Channer S."/>
            <person name="Cheshatsang Y."/>
            <person name="Chuda L."/>
            <person name="Citroen M."/>
            <person name="Collymore A."/>
            <person name="Cooke P."/>
            <person name="Costello M."/>
            <person name="D'Aco K."/>
            <person name="Daza R."/>
            <person name="De Haan G."/>
            <person name="DeGray S."/>
            <person name="DeMaso C."/>
            <person name="Dhargay N."/>
            <person name="Dooley K."/>
            <person name="Dooley E."/>
            <person name="Doricent M."/>
            <person name="Dorje P."/>
            <person name="Dorjee K."/>
            <person name="Dupes A."/>
            <person name="Elong R."/>
            <person name="Falk J."/>
            <person name="Farina A."/>
            <person name="Faro S."/>
            <person name="Ferguson D."/>
            <person name="Fisher S."/>
            <person name="Foley C.D."/>
            <person name="Franke A."/>
            <person name="Friedrich D."/>
            <person name="Gadbois L."/>
            <person name="Gearin G."/>
            <person name="Gearin C.R."/>
            <person name="Giannoukos G."/>
            <person name="Goode T."/>
            <person name="Graham J."/>
            <person name="Grandbois E."/>
            <person name="Grewal S."/>
            <person name="Gyaltsen K."/>
            <person name="Hafez N."/>
            <person name="Hagos B."/>
            <person name="Hall J."/>
            <person name="Henson C."/>
            <person name="Hollinger A."/>
            <person name="Honan T."/>
            <person name="Huard M.D."/>
            <person name="Hughes L."/>
            <person name="Hurhula B."/>
            <person name="Husby M.E."/>
            <person name="Kamat A."/>
            <person name="Kanga B."/>
            <person name="Kashin S."/>
            <person name="Khazanovich D."/>
            <person name="Kisner P."/>
            <person name="Lance K."/>
            <person name="Lara M."/>
            <person name="Lee W."/>
            <person name="Lennon N."/>
            <person name="Letendre F."/>
            <person name="LeVine R."/>
            <person name="Lipovsky A."/>
            <person name="Liu X."/>
            <person name="Liu J."/>
            <person name="Liu S."/>
            <person name="Lokyitsang T."/>
            <person name="Lokyitsang Y."/>
            <person name="Lubonja R."/>
            <person name="Lui A."/>
            <person name="MacDonald P."/>
            <person name="Magnisalis V."/>
            <person name="Maru K."/>
            <person name="Matthews C."/>
            <person name="McCusker W."/>
            <person name="McDonough S."/>
            <person name="Mehta T."/>
            <person name="Meldrim J."/>
            <person name="Meneus L."/>
            <person name="Mihai O."/>
            <person name="Mihalev A."/>
            <person name="Mihova T."/>
            <person name="Mittelman R."/>
            <person name="Mlenga V."/>
            <person name="Montmayeur A."/>
            <person name="Mulrain L."/>
            <person name="Navidi A."/>
            <person name="Naylor J."/>
            <person name="Negash T."/>
            <person name="Nguyen T."/>
            <person name="Nguyen N."/>
            <person name="Nicol R."/>
            <person name="Norbu C."/>
            <person name="Norbu N."/>
            <person name="Novod N."/>
            <person name="O'Neill B."/>
            <person name="Osman S."/>
            <person name="Markiewicz E."/>
            <person name="Oyono O.L."/>
            <person name="Patti C."/>
            <person name="Phunkhang P."/>
            <person name="Pierre F."/>
            <person name="Priest M."/>
            <person name="Raghuraman S."/>
            <person name="Rege F."/>
            <person name="Reyes R."/>
            <person name="Rise C."/>
            <person name="Rogov P."/>
            <person name="Ross K."/>
            <person name="Ryan E."/>
            <person name="Settipalli S."/>
            <person name="Shea T."/>
            <person name="Sherpa N."/>
            <person name="Shi L."/>
            <person name="Shih D."/>
            <person name="Sparrow T."/>
            <person name="Spaulding J."/>
            <person name="Stalker J."/>
            <person name="Stange-Thomann N."/>
            <person name="Stavropoulos S."/>
            <person name="Stone C."/>
            <person name="Strader C."/>
            <person name="Tesfaye S."/>
            <person name="Thomson T."/>
            <person name="Thoulutsang Y."/>
            <person name="Thoulutsang D."/>
            <person name="Topham K."/>
            <person name="Topping I."/>
            <person name="Tsamla T."/>
            <person name="Vassiliev H."/>
            <person name="Vo A."/>
            <person name="Wangchuk T."/>
            <person name="Wangdi T."/>
            <person name="Weiand M."/>
            <person name="Wilkinson J."/>
            <person name="Wilson A."/>
            <person name="Yadav S."/>
            <person name="Young G."/>
            <person name="Yu Q."/>
            <person name="Zembek L."/>
            <person name="Zhong D."/>
            <person name="Zimmer A."/>
            <person name="Zwirko Z."/>
            <person name="Jaffe D.B."/>
            <person name="Alvarez P."/>
            <person name="Brockman W."/>
            <person name="Butler J."/>
            <person name="Chin C."/>
            <person name="Gnerre S."/>
            <person name="MacCallum I."/>
            <person name="Graves J.A."/>
            <person name="Ponting C.P."/>
            <person name="Breen M."/>
            <person name="Samollow P.B."/>
            <person name="Lander E.S."/>
            <person name="Lindblad-Toh K."/>
        </authorList>
    </citation>
    <scope>NUCLEOTIDE SEQUENCE [LARGE SCALE GENOMIC DNA]</scope>
</reference>
<dbReference type="Proteomes" id="UP000002280">
    <property type="component" value="Chromosome 1"/>
</dbReference>
<dbReference type="Gene3D" id="6.10.140.140">
    <property type="match status" value="1"/>
</dbReference>
<dbReference type="PROSITE" id="PS50805">
    <property type="entry name" value="KRAB"/>
    <property type="match status" value="1"/>
</dbReference>
<dbReference type="Pfam" id="PF01352">
    <property type="entry name" value="KRAB"/>
    <property type="match status" value="1"/>
</dbReference>
<dbReference type="PANTHER" id="PTHR23232:SF117">
    <property type="entry name" value="KRAB DOMAIN-CONTAINING PROTEIN"/>
    <property type="match status" value="1"/>
</dbReference>
<feature type="domain" description="KRAB" evidence="1">
    <location>
        <begin position="9"/>
        <end position="80"/>
    </location>
</feature>
<dbReference type="CDD" id="cd07765">
    <property type="entry name" value="KRAB_A-box"/>
    <property type="match status" value="1"/>
</dbReference>
<dbReference type="GO" id="GO:0006355">
    <property type="term" value="P:regulation of DNA-templated transcription"/>
    <property type="evidence" value="ECO:0007669"/>
    <property type="project" value="InterPro"/>
</dbReference>
<evidence type="ECO:0000259" key="1">
    <source>
        <dbReference type="PROSITE" id="PS50805"/>
    </source>
</evidence>
<dbReference type="PANTHER" id="PTHR23232">
    <property type="entry name" value="KRAB DOMAIN C2H2 ZINC FINGER"/>
    <property type="match status" value="1"/>
</dbReference>
<dbReference type="Ensembl" id="ENSMODT00000078909.1">
    <property type="protein sequence ID" value="ENSMODP00000056498.1"/>
    <property type="gene ID" value="ENSMODG00000019817.4"/>
</dbReference>
<reference evidence="2" key="3">
    <citation type="submission" date="2025-09" db="UniProtKB">
        <authorList>
            <consortium name="Ensembl"/>
        </authorList>
    </citation>
    <scope>IDENTIFICATION</scope>
</reference>
<dbReference type="InterPro" id="IPR001909">
    <property type="entry name" value="KRAB"/>
</dbReference>
<keyword evidence="3" id="KW-1185">Reference proteome</keyword>
<dbReference type="SUPFAM" id="SSF109640">
    <property type="entry name" value="KRAB domain (Kruppel-associated box)"/>
    <property type="match status" value="1"/>
</dbReference>
<reference evidence="2" key="2">
    <citation type="submission" date="2025-08" db="UniProtKB">
        <authorList>
            <consortium name="Ensembl"/>
        </authorList>
    </citation>
    <scope>IDENTIFICATION</scope>
</reference>
<dbReference type="Bgee" id="ENSMODG00000019817">
    <property type="expression patterns" value="Expressed in testis and 19 other cell types or tissues"/>
</dbReference>
<accession>A0A5F8H936</accession>
<dbReference type="InterPro" id="IPR050169">
    <property type="entry name" value="Krueppel_C2H2_ZnF"/>
</dbReference>
<dbReference type="InterPro" id="IPR036051">
    <property type="entry name" value="KRAB_dom_sf"/>
</dbReference>
<evidence type="ECO:0000313" key="3">
    <source>
        <dbReference type="Proteomes" id="UP000002280"/>
    </source>
</evidence>
<dbReference type="AlphaFoldDB" id="A0A5F8H936"/>
<proteinExistence type="predicted"/>
<protein>
    <recommendedName>
        <fullName evidence="1">KRAB domain-containing protein</fullName>
    </recommendedName>
</protein>
<organism evidence="2 3">
    <name type="scientific">Monodelphis domestica</name>
    <name type="common">Gray short-tailed opossum</name>
    <dbReference type="NCBI Taxonomy" id="13616"/>
    <lineage>
        <taxon>Eukaryota</taxon>
        <taxon>Metazoa</taxon>
        <taxon>Chordata</taxon>
        <taxon>Craniata</taxon>
        <taxon>Vertebrata</taxon>
        <taxon>Euteleostomi</taxon>
        <taxon>Mammalia</taxon>
        <taxon>Metatheria</taxon>
        <taxon>Didelphimorphia</taxon>
        <taxon>Didelphidae</taxon>
        <taxon>Monodelphis</taxon>
    </lineage>
</organism>
<dbReference type="SMART" id="SM00349">
    <property type="entry name" value="KRAB"/>
    <property type="match status" value="1"/>
</dbReference>
<dbReference type="InParanoid" id="A0A5F8H936"/>
<name>A0A5F8H936_MONDO</name>
<dbReference type="GeneTree" id="ENSGT00940000162000"/>
<sequence>MFLAFQESLTFKDVAVDFTQEEWGQLDHDQRYLYKDVMLENYRNLVSVGKCVYKPNLISQLEQGEEPWIVDGEVPRDAFPGKLIWARQWGLSDLSKATPPGSVSGQILTKYLPSLGLALRPLRHPAASPKKLAKGLYGAELFP</sequence>